<gene>
    <name evidence="9" type="ORF">RGQ30_15930</name>
</gene>
<evidence type="ECO:0000259" key="8">
    <source>
        <dbReference type="PROSITE" id="PS51645"/>
    </source>
</evidence>
<dbReference type="Pfam" id="PF00875">
    <property type="entry name" value="DNA_photolyase"/>
    <property type="match status" value="1"/>
</dbReference>
<comment type="cofactor">
    <cofactor evidence="5">
        <name>FAD</name>
        <dbReference type="ChEBI" id="CHEBI:57692"/>
    </cofactor>
    <text evidence="5">Binds 1 FAD per subunit.</text>
</comment>
<dbReference type="InterPro" id="IPR005101">
    <property type="entry name" value="Cryptochr/Photolyase_FAD-bd"/>
</dbReference>
<dbReference type="InterPro" id="IPR002081">
    <property type="entry name" value="Cryptochrome/DNA_photolyase_1"/>
</dbReference>
<feature type="region of interest" description="Disordered" evidence="7">
    <location>
        <begin position="525"/>
        <end position="570"/>
    </location>
</feature>
<keyword evidence="2 5" id="KW-0285">Flavoprotein</keyword>
<sequence length="570" mass="65708">MNCERMHLHLVWLKKDLRLSDHAPLHLAAEAARSTGGALVLLYCLEPRLIKQPDSAPQHFEFTRECLQELATALPDYVPLFLAKANMPVALQTLLMSGVEQLSVYSHEETGNWASFERDKEVMRWCKARGVDWQEFPSNAVVRGLKNRDEWGKLWLETMRKPVLPVPDFTQLPQALQFDFPDSLHANLQDNGLPCEILNTTPWPTWAKFEHFYSRHQVDKPQRQRGGRLHAQACLAEFLSERGMNYRFEMSSPLSAESACSRISPYLAFGVISIREILDMLSRAREQIAQSELAPKAQSQWKQSFKSFESRLHWHCHFIQKLESEPELEFRSAHRGLNGMRNAAELSTEEKHRLATWIEGRTGYPMVDACMRMLKATGWVNFRMRAMLVAFASYQLWLDWRHTAPLLAQEFLDYEPGIHYPQFQMQSGVTGINTLRIYNPVKQAKDHDPQGVFIRRWVPELTNIPDEWIGEPWNTPLLIQHECGCLIGTHYPWPVVNPDTAISQARANITEFRQSKGFVEESRRVYQKHGSRNPNRNGTVKTRSVKTGQGKLKENADQPVVVDDPQQSLF</sequence>
<dbReference type="Proteomes" id="UP001329151">
    <property type="component" value="Chromosome"/>
</dbReference>
<dbReference type="GO" id="GO:0003904">
    <property type="term" value="F:deoxyribodipyrimidine photo-lyase activity"/>
    <property type="evidence" value="ECO:0007669"/>
    <property type="project" value="TreeGrafter"/>
</dbReference>
<dbReference type="Gene3D" id="1.10.579.10">
    <property type="entry name" value="DNA Cyclobutane Dipyrimidine Photolyase, subunit A, domain 3"/>
    <property type="match status" value="1"/>
</dbReference>
<accession>A0AA86JKC9</accession>
<evidence type="ECO:0000256" key="6">
    <source>
        <dbReference type="RuleBase" id="RU004182"/>
    </source>
</evidence>
<dbReference type="AlphaFoldDB" id="A0AA86JKC9"/>
<feature type="binding site" evidence="5">
    <location>
        <position position="308"/>
    </location>
    <ligand>
        <name>FAD</name>
        <dbReference type="ChEBI" id="CHEBI:57692"/>
    </ligand>
</feature>
<evidence type="ECO:0000256" key="2">
    <source>
        <dbReference type="ARBA" id="ARBA00022630"/>
    </source>
</evidence>
<dbReference type="Gene3D" id="3.40.50.620">
    <property type="entry name" value="HUPs"/>
    <property type="match status" value="1"/>
</dbReference>
<dbReference type="InterPro" id="IPR014729">
    <property type="entry name" value="Rossmann-like_a/b/a_fold"/>
</dbReference>
<dbReference type="PROSITE" id="PS51645">
    <property type="entry name" value="PHR_CRY_ALPHA_BETA"/>
    <property type="match status" value="1"/>
</dbReference>
<dbReference type="PANTHER" id="PTHR11455:SF9">
    <property type="entry name" value="CRYPTOCHROME CIRCADIAN CLOCK 5 ISOFORM X1"/>
    <property type="match status" value="1"/>
</dbReference>
<organism evidence="9 10">
    <name type="scientific">Limnobacter thiooxidans</name>
    <dbReference type="NCBI Taxonomy" id="131080"/>
    <lineage>
        <taxon>Bacteria</taxon>
        <taxon>Pseudomonadati</taxon>
        <taxon>Pseudomonadota</taxon>
        <taxon>Betaproteobacteria</taxon>
        <taxon>Burkholderiales</taxon>
        <taxon>Burkholderiaceae</taxon>
        <taxon>Limnobacter</taxon>
    </lineage>
</organism>
<dbReference type="InterPro" id="IPR006050">
    <property type="entry name" value="DNA_photolyase_N"/>
</dbReference>
<dbReference type="InterPro" id="IPR036134">
    <property type="entry name" value="Crypto/Photolyase_FAD-like_sf"/>
</dbReference>
<evidence type="ECO:0000256" key="1">
    <source>
        <dbReference type="ARBA" id="ARBA00001932"/>
    </source>
</evidence>
<evidence type="ECO:0000256" key="5">
    <source>
        <dbReference type="PIRSR" id="PIRSR602081-1"/>
    </source>
</evidence>
<evidence type="ECO:0000256" key="7">
    <source>
        <dbReference type="SAM" id="MobiDB-lite"/>
    </source>
</evidence>
<protein>
    <submittedName>
        <fullName evidence="9">Deoxyribodipyrimidine photo-lyase</fullName>
    </submittedName>
</protein>
<dbReference type="KEGG" id="lto:RGQ30_15930"/>
<evidence type="ECO:0000256" key="3">
    <source>
        <dbReference type="ARBA" id="ARBA00022827"/>
    </source>
</evidence>
<dbReference type="SUPFAM" id="SSF48173">
    <property type="entry name" value="Cryptochrome/photolyase FAD-binding domain"/>
    <property type="match status" value="1"/>
</dbReference>
<dbReference type="GO" id="GO:0009416">
    <property type="term" value="P:response to light stimulus"/>
    <property type="evidence" value="ECO:0007669"/>
    <property type="project" value="TreeGrafter"/>
</dbReference>
<name>A0AA86JKC9_9BURK</name>
<dbReference type="PRINTS" id="PR00147">
    <property type="entry name" value="DNAPHOTLYASE"/>
</dbReference>
<proteinExistence type="inferred from homology"/>
<dbReference type="GO" id="GO:0006950">
    <property type="term" value="P:response to stress"/>
    <property type="evidence" value="ECO:0007669"/>
    <property type="project" value="UniProtKB-ARBA"/>
</dbReference>
<dbReference type="EMBL" id="AP028947">
    <property type="protein sequence ID" value="BET26092.1"/>
    <property type="molecule type" value="Genomic_DNA"/>
</dbReference>
<keyword evidence="3 5" id="KW-0274">FAD</keyword>
<comment type="cofactor">
    <cofactor evidence="1">
        <name>(6R)-5,10-methylene-5,6,7,8-tetrahydrofolate</name>
        <dbReference type="ChEBI" id="CHEBI:15636"/>
    </cofactor>
</comment>
<dbReference type="Pfam" id="PF03441">
    <property type="entry name" value="FAD_binding_7"/>
    <property type="match status" value="1"/>
</dbReference>
<keyword evidence="4 6" id="KW-0157">Chromophore</keyword>
<dbReference type="InterPro" id="IPR036155">
    <property type="entry name" value="Crypto/Photolyase_N_sf"/>
</dbReference>
<comment type="similarity">
    <text evidence="6">Belongs to the DNA photolyase family.</text>
</comment>
<feature type="binding site" evidence="5">
    <location>
        <position position="246"/>
    </location>
    <ligand>
        <name>FAD</name>
        <dbReference type="ChEBI" id="CHEBI:57692"/>
    </ligand>
</feature>
<evidence type="ECO:0000256" key="4">
    <source>
        <dbReference type="ARBA" id="ARBA00022991"/>
    </source>
</evidence>
<dbReference type="InterPro" id="IPR018394">
    <property type="entry name" value="DNA_photolyase_1_CS_C"/>
</dbReference>
<dbReference type="Gene3D" id="1.25.40.80">
    <property type="match status" value="1"/>
</dbReference>
<dbReference type="SUPFAM" id="SSF52425">
    <property type="entry name" value="Cryptochrome/photolyase, N-terminal domain"/>
    <property type="match status" value="1"/>
</dbReference>
<feature type="compositionally biased region" description="Polar residues" evidence="7">
    <location>
        <begin position="532"/>
        <end position="547"/>
    </location>
</feature>
<keyword evidence="10" id="KW-1185">Reference proteome</keyword>
<evidence type="ECO:0000313" key="9">
    <source>
        <dbReference type="EMBL" id="BET26092.1"/>
    </source>
</evidence>
<evidence type="ECO:0000313" key="10">
    <source>
        <dbReference type="Proteomes" id="UP001329151"/>
    </source>
</evidence>
<dbReference type="GO" id="GO:0071949">
    <property type="term" value="F:FAD binding"/>
    <property type="evidence" value="ECO:0007669"/>
    <property type="project" value="TreeGrafter"/>
</dbReference>
<dbReference type="GO" id="GO:0003677">
    <property type="term" value="F:DNA binding"/>
    <property type="evidence" value="ECO:0007669"/>
    <property type="project" value="TreeGrafter"/>
</dbReference>
<feature type="domain" description="Photolyase/cryptochrome alpha/beta" evidence="8">
    <location>
        <begin position="7"/>
        <end position="141"/>
    </location>
</feature>
<dbReference type="GO" id="GO:0006139">
    <property type="term" value="P:nucleobase-containing compound metabolic process"/>
    <property type="evidence" value="ECO:0007669"/>
    <property type="project" value="UniProtKB-ARBA"/>
</dbReference>
<dbReference type="PANTHER" id="PTHR11455">
    <property type="entry name" value="CRYPTOCHROME"/>
    <property type="match status" value="1"/>
</dbReference>
<dbReference type="PROSITE" id="PS00394">
    <property type="entry name" value="DNA_PHOTOLYASES_1_1"/>
    <property type="match status" value="1"/>
</dbReference>
<reference evidence="9 10" key="1">
    <citation type="submission" date="2023-10" db="EMBL/GenBank/DDBJ databases">
        <title>Complete Genome Sequence of Limnobacter thiooxidans CS-K2T, Isolated from freshwater lake sediments in Bavaria, Germany.</title>
        <authorList>
            <person name="Naruki M."/>
            <person name="Watanabe A."/>
            <person name="Warashina T."/>
            <person name="Morita T."/>
            <person name="Arakawa K."/>
        </authorList>
    </citation>
    <scope>NUCLEOTIDE SEQUENCE [LARGE SCALE GENOMIC DNA]</scope>
    <source>
        <strain evidence="9 10">CS-K2</strain>
    </source>
</reference>